<evidence type="ECO:0000313" key="3">
    <source>
        <dbReference type="Proteomes" id="UP001596439"/>
    </source>
</evidence>
<proteinExistence type="predicted"/>
<dbReference type="Proteomes" id="UP001596439">
    <property type="component" value="Unassembled WGS sequence"/>
</dbReference>
<accession>A0ABW2PPU9</accession>
<feature type="transmembrane region" description="Helical" evidence="1">
    <location>
        <begin position="79"/>
        <end position="102"/>
    </location>
</feature>
<keyword evidence="3" id="KW-1185">Reference proteome</keyword>
<dbReference type="EMBL" id="JBHTCE010000004">
    <property type="protein sequence ID" value="MFC7391169.1"/>
    <property type="molecule type" value="Genomic_DNA"/>
</dbReference>
<protein>
    <recommendedName>
        <fullName evidence="4">DUF4395 domain-containing protein</fullName>
    </recommendedName>
</protein>
<dbReference type="RefSeq" id="WP_214790915.1">
    <property type="nucleotide sequence ID" value="NZ_JANIEL010000042.1"/>
</dbReference>
<reference evidence="3" key="1">
    <citation type="journal article" date="2019" name="Int. J. Syst. Evol. Microbiol.">
        <title>The Global Catalogue of Microorganisms (GCM) 10K type strain sequencing project: providing services to taxonomists for standard genome sequencing and annotation.</title>
        <authorList>
            <consortium name="The Broad Institute Genomics Platform"/>
            <consortium name="The Broad Institute Genome Sequencing Center for Infectious Disease"/>
            <person name="Wu L."/>
            <person name="Ma J."/>
        </authorList>
    </citation>
    <scope>NUCLEOTIDE SEQUENCE [LARGE SCALE GENOMIC DNA]</scope>
    <source>
        <strain evidence="3">CCUG 55590</strain>
    </source>
</reference>
<feature type="transmembrane region" description="Helical" evidence="1">
    <location>
        <begin position="108"/>
        <end position="128"/>
    </location>
</feature>
<evidence type="ECO:0000256" key="1">
    <source>
        <dbReference type="SAM" id="Phobius"/>
    </source>
</evidence>
<keyword evidence="1" id="KW-0812">Transmembrane</keyword>
<keyword evidence="1" id="KW-1133">Transmembrane helix</keyword>
<evidence type="ECO:0000313" key="2">
    <source>
        <dbReference type="EMBL" id="MFC7391169.1"/>
    </source>
</evidence>
<organism evidence="2 3">
    <name type="scientific">Exiguobacterium aestuarii</name>
    <dbReference type="NCBI Taxonomy" id="273527"/>
    <lineage>
        <taxon>Bacteria</taxon>
        <taxon>Bacillati</taxon>
        <taxon>Bacillota</taxon>
        <taxon>Bacilli</taxon>
        <taxon>Bacillales</taxon>
        <taxon>Bacillales Family XII. Incertae Sedis</taxon>
        <taxon>Exiguobacterium</taxon>
    </lineage>
</organism>
<sequence length="160" mass="18721">MLTKEKRIERLLEQDDSQWRWGWGVAIATVVMTFLIAAQYRLYAPLIVFISFFPYLCLEWRKTKLLLTFNENARYQRLVYTDFGIQWLCFVSTICLLAAYYADLLSPILAIAGLFGIGALSILGPYVINRYLHTLDPHHVRGKELREARDQRFHESKTNT</sequence>
<name>A0ABW2PPU9_9BACL</name>
<evidence type="ECO:0008006" key="4">
    <source>
        <dbReference type="Google" id="ProtNLM"/>
    </source>
</evidence>
<feature type="transmembrane region" description="Helical" evidence="1">
    <location>
        <begin position="21"/>
        <end position="36"/>
    </location>
</feature>
<feature type="transmembrane region" description="Helical" evidence="1">
    <location>
        <begin position="42"/>
        <end position="58"/>
    </location>
</feature>
<gene>
    <name evidence="2" type="ORF">ACFQO8_13600</name>
</gene>
<comment type="caution">
    <text evidence="2">The sequence shown here is derived from an EMBL/GenBank/DDBJ whole genome shotgun (WGS) entry which is preliminary data.</text>
</comment>
<keyword evidence="1" id="KW-0472">Membrane</keyword>